<feature type="region of interest" description="Disordered" evidence="1">
    <location>
        <begin position="196"/>
        <end position="215"/>
    </location>
</feature>
<name>A0A8K0XSC3_9AGAR</name>
<keyword evidence="2" id="KW-1133">Transmembrane helix</keyword>
<feature type="region of interest" description="Disordered" evidence="1">
    <location>
        <begin position="314"/>
        <end position="365"/>
    </location>
</feature>
<organism evidence="3 4">
    <name type="scientific">Cristinia sonorae</name>
    <dbReference type="NCBI Taxonomy" id="1940300"/>
    <lineage>
        <taxon>Eukaryota</taxon>
        <taxon>Fungi</taxon>
        <taxon>Dikarya</taxon>
        <taxon>Basidiomycota</taxon>
        <taxon>Agaricomycotina</taxon>
        <taxon>Agaricomycetes</taxon>
        <taxon>Agaricomycetidae</taxon>
        <taxon>Agaricales</taxon>
        <taxon>Pleurotineae</taxon>
        <taxon>Stephanosporaceae</taxon>
        <taxon>Cristinia</taxon>
    </lineage>
</organism>
<keyword evidence="4" id="KW-1185">Reference proteome</keyword>
<sequence length="447" mass="48760">MSSGPEPTGQGRSGLSPGVLGLAIAIPVIVGLSIIIAVPFIVVYFKNRKKRRADASRKDSAAERGLRGHRSTASEVSESGRPLLREDSPPQTLMRSLAASPMPPTSYGLPDVDHASQPRLPRIILDDPVSNEKYASTPPALQPPFLSPPLVNKIAYTMPLTVPPHRRNRESSTPAIISKPASVDTTTTTDLLHRPSFLTKPRSVPPVPGTADRPDMRSTLLTRMTTNKSIKRSLSEDDTLSISPVSLYSQPSLKRGDTHKVFPKRTRRASAADSDIPPVPALPPNLDTVAANQIQYPILQDRLFRDDTALPVTPTSALDPSRDRSWFPHSSPSSSTSHSPSTAPLDLPPRKRCLSTKPRDAPEGFHAMPEYGVVLQEPEPEKGRVLVSAWSEGRGREVVREVRRLPPTPQNSGGETLASGGRLNVNMFFITRDTVCKVMAKQRQQED</sequence>
<evidence type="ECO:0000313" key="3">
    <source>
        <dbReference type="EMBL" id="KAH8103489.1"/>
    </source>
</evidence>
<dbReference type="Proteomes" id="UP000813824">
    <property type="component" value="Unassembled WGS sequence"/>
</dbReference>
<accession>A0A8K0XSC3</accession>
<keyword evidence="2" id="KW-0472">Membrane</keyword>
<dbReference type="EMBL" id="JAEVFJ010000007">
    <property type="protein sequence ID" value="KAH8103489.1"/>
    <property type="molecule type" value="Genomic_DNA"/>
</dbReference>
<protein>
    <submittedName>
        <fullName evidence="3">Uncharacterized protein</fullName>
    </submittedName>
</protein>
<evidence type="ECO:0000313" key="4">
    <source>
        <dbReference type="Proteomes" id="UP000813824"/>
    </source>
</evidence>
<dbReference type="AlphaFoldDB" id="A0A8K0XSC3"/>
<keyword evidence="2" id="KW-0812">Transmembrane</keyword>
<gene>
    <name evidence="3" type="ORF">BXZ70DRAFT_905419</name>
</gene>
<dbReference type="OrthoDB" id="10501055at2759"/>
<proteinExistence type="predicted"/>
<reference evidence="3" key="1">
    <citation type="journal article" date="2021" name="New Phytol.">
        <title>Evolutionary innovations through gain and loss of genes in the ectomycorrhizal Boletales.</title>
        <authorList>
            <person name="Wu G."/>
            <person name="Miyauchi S."/>
            <person name="Morin E."/>
            <person name="Kuo A."/>
            <person name="Drula E."/>
            <person name="Varga T."/>
            <person name="Kohler A."/>
            <person name="Feng B."/>
            <person name="Cao Y."/>
            <person name="Lipzen A."/>
            <person name="Daum C."/>
            <person name="Hundley H."/>
            <person name="Pangilinan J."/>
            <person name="Johnson J."/>
            <person name="Barry K."/>
            <person name="LaButti K."/>
            <person name="Ng V."/>
            <person name="Ahrendt S."/>
            <person name="Min B."/>
            <person name="Choi I.G."/>
            <person name="Park H."/>
            <person name="Plett J.M."/>
            <person name="Magnuson J."/>
            <person name="Spatafora J.W."/>
            <person name="Nagy L.G."/>
            <person name="Henrissat B."/>
            <person name="Grigoriev I.V."/>
            <person name="Yang Z.L."/>
            <person name="Xu J."/>
            <person name="Martin F.M."/>
        </authorList>
    </citation>
    <scope>NUCLEOTIDE SEQUENCE</scope>
    <source>
        <strain evidence="3">KKN 215</strain>
    </source>
</reference>
<evidence type="ECO:0000256" key="2">
    <source>
        <dbReference type="SAM" id="Phobius"/>
    </source>
</evidence>
<feature type="compositionally biased region" description="Low complexity" evidence="1">
    <location>
        <begin position="328"/>
        <end position="342"/>
    </location>
</feature>
<feature type="compositionally biased region" description="Basic and acidic residues" evidence="1">
    <location>
        <begin position="53"/>
        <end position="66"/>
    </location>
</feature>
<feature type="region of interest" description="Disordered" evidence="1">
    <location>
        <begin position="94"/>
        <end position="113"/>
    </location>
</feature>
<comment type="caution">
    <text evidence="3">The sequence shown here is derived from an EMBL/GenBank/DDBJ whole genome shotgun (WGS) entry which is preliminary data.</text>
</comment>
<feature type="transmembrane region" description="Helical" evidence="2">
    <location>
        <begin position="20"/>
        <end position="45"/>
    </location>
</feature>
<feature type="region of interest" description="Disordered" evidence="1">
    <location>
        <begin position="52"/>
        <end position="89"/>
    </location>
</feature>
<evidence type="ECO:0000256" key="1">
    <source>
        <dbReference type="SAM" id="MobiDB-lite"/>
    </source>
</evidence>